<feature type="region of interest" description="Disordered" evidence="3">
    <location>
        <begin position="341"/>
        <end position="362"/>
    </location>
</feature>
<proteinExistence type="predicted"/>
<keyword evidence="1" id="KW-0805">Transcription regulation</keyword>
<accession>A0AAV4WNZ9</accession>
<protein>
    <recommendedName>
        <fullName evidence="4">BRF2-like C-terminal domain-containing protein</fullName>
    </recommendedName>
</protein>
<dbReference type="AlphaFoldDB" id="A0AAV4WNZ9"/>
<gene>
    <name evidence="5" type="primary">AVEN_102029_1</name>
    <name evidence="5" type="ORF">CEXT_161441</name>
</gene>
<dbReference type="Proteomes" id="UP001054945">
    <property type="component" value="Unassembled WGS sequence"/>
</dbReference>
<keyword evidence="6" id="KW-1185">Reference proteome</keyword>
<name>A0AAV4WNZ9_CAEEX</name>
<comment type="caution">
    <text evidence="5">The sequence shown here is derived from an EMBL/GenBank/DDBJ whole genome shotgun (WGS) entry which is preliminary data.</text>
</comment>
<evidence type="ECO:0000313" key="5">
    <source>
        <dbReference type="EMBL" id="GIY84655.1"/>
    </source>
</evidence>
<dbReference type="SUPFAM" id="SSF57783">
    <property type="entry name" value="Zinc beta-ribbon"/>
    <property type="match status" value="1"/>
</dbReference>
<evidence type="ECO:0000259" key="4">
    <source>
        <dbReference type="Pfam" id="PF21886"/>
    </source>
</evidence>
<dbReference type="Gene3D" id="1.10.472.10">
    <property type="entry name" value="Cyclin-like"/>
    <property type="match status" value="1"/>
</dbReference>
<organism evidence="5 6">
    <name type="scientific">Caerostris extrusa</name>
    <name type="common">Bark spider</name>
    <name type="synonym">Caerostris bankana</name>
    <dbReference type="NCBI Taxonomy" id="172846"/>
    <lineage>
        <taxon>Eukaryota</taxon>
        <taxon>Metazoa</taxon>
        <taxon>Ecdysozoa</taxon>
        <taxon>Arthropoda</taxon>
        <taxon>Chelicerata</taxon>
        <taxon>Arachnida</taxon>
        <taxon>Araneae</taxon>
        <taxon>Araneomorphae</taxon>
        <taxon>Entelegynae</taxon>
        <taxon>Araneoidea</taxon>
        <taxon>Araneidae</taxon>
        <taxon>Caerostris</taxon>
    </lineage>
</organism>
<dbReference type="Pfam" id="PF21886">
    <property type="entry name" value="BRF2-like_C_cyclin_rpt"/>
    <property type="match status" value="1"/>
</dbReference>
<dbReference type="EMBL" id="BPLR01016539">
    <property type="protein sequence ID" value="GIY84655.1"/>
    <property type="molecule type" value="Genomic_DNA"/>
</dbReference>
<dbReference type="GO" id="GO:0070897">
    <property type="term" value="P:transcription preinitiation complex assembly"/>
    <property type="evidence" value="ECO:0007669"/>
    <property type="project" value="InterPro"/>
</dbReference>
<keyword evidence="2" id="KW-0804">Transcription</keyword>
<dbReference type="PANTHER" id="PTHR11618">
    <property type="entry name" value="TRANSCRIPTION INITIATION FACTOR IIB-RELATED"/>
    <property type="match status" value="1"/>
</dbReference>
<dbReference type="PANTHER" id="PTHR11618:SF13">
    <property type="entry name" value="TRANSCRIPTION INITIATION FACTOR IIB"/>
    <property type="match status" value="1"/>
</dbReference>
<evidence type="ECO:0000256" key="3">
    <source>
        <dbReference type="SAM" id="MobiDB-lite"/>
    </source>
</evidence>
<evidence type="ECO:0000313" key="6">
    <source>
        <dbReference type="Proteomes" id="UP001054945"/>
    </source>
</evidence>
<dbReference type="InterPro" id="IPR000812">
    <property type="entry name" value="TFIIB"/>
</dbReference>
<dbReference type="Gene3D" id="1.10.472.170">
    <property type="match status" value="1"/>
</dbReference>
<feature type="domain" description="BRF2-like C-terminal" evidence="4">
    <location>
        <begin position="208"/>
        <end position="311"/>
    </location>
</feature>
<sequence length="391" mass="44111">MNISAHQNKSELVFRRLSEMESACLNCGSCDFDSNAGHAVVCKNCGVVIDDTIIDGEFQANSKFHFYATKRKSKGLSSGLNTLDVLSSKYAVAPDLKEAAAILLKHIHSYKRFKTVKDVDVLAGCCLVHTLQNHDQHISLKSLCNHVQCSMKSAYKFSKLVKSHCVQQYATYNEGNSNLAISGENNDLDIQWIKTRIHQMFSDIELDIDKQELIKKSIALIKLGSACWLTTGRGMEGIIAAASFLCWKNMQAFEMNLKQFCTKISMSYTTVQCRAAELKAMLIKLAEKIPSFTKTRVIGSNVLVFLDYILENSETLRNDLLDNEFTEEDINKKEYSEFRKIRSSSSKSTETPEEDNTNGLAEISDSEISSYIRSEREVQLKESLVKEYDLY</sequence>
<evidence type="ECO:0000256" key="1">
    <source>
        <dbReference type="ARBA" id="ARBA00023015"/>
    </source>
</evidence>
<dbReference type="GO" id="GO:0097550">
    <property type="term" value="C:transcription preinitiation complex"/>
    <property type="evidence" value="ECO:0007669"/>
    <property type="project" value="TreeGrafter"/>
</dbReference>
<evidence type="ECO:0000256" key="2">
    <source>
        <dbReference type="ARBA" id="ARBA00023163"/>
    </source>
</evidence>
<reference evidence="5 6" key="1">
    <citation type="submission" date="2021-06" db="EMBL/GenBank/DDBJ databases">
        <title>Caerostris extrusa draft genome.</title>
        <authorList>
            <person name="Kono N."/>
            <person name="Arakawa K."/>
        </authorList>
    </citation>
    <scope>NUCLEOTIDE SEQUENCE [LARGE SCALE GENOMIC DNA]</scope>
</reference>
<dbReference type="InterPro" id="IPR054078">
    <property type="entry name" value="BRF2-like_C"/>
</dbReference>
<dbReference type="GO" id="GO:0005634">
    <property type="term" value="C:nucleus"/>
    <property type="evidence" value="ECO:0007669"/>
    <property type="project" value="TreeGrafter"/>
</dbReference>